<dbReference type="EMBL" id="AP021879">
    <property type="protein sequence ID" value="BBO87057.1"/>
    <property type="molecule type" value="Genomic_DNA"/>
</dbReference>
<keyword evidence="3" id="KW-1185">Reference proteome</keyword>
<evidence type="ECO:0000313" key="2">
    <source>
        <dbReference type="EMBL" id="BBO87057.1"/>
    </source>
</evidence>
<dbReference type="InterPro" id="IPR041049">
    <property type="entry name" value="DUF5615"/>
</dbReference>
<proteinExistence type="predicted"/>
<evidence type="ECO:0000259" key="1">
    <source>
        <dbReference type="Pfam" id="PF18480"/>
    </source>
</evidence>
<feature type="domain" description="DUF5615" evidence="1">
    <location>
        <begin position="1"/>
        <end position="110"/>
    </location>
</feature>
<name>A0A5K8A3M0_9BACT</name>
<accession>A0A5K8A3M0</accession>
<protein>
    <recommendedName>
        <fullName evidence="1">DUF5615 domain-containing protein</fullName>
    </recommendedName>
</protein>
<gene>
    <name evidence="2" type="ORF">DSCOOX_02370</name>
</gene>
<sequence length="122" mass="13886">MKFLIDMNLSPQWVSVFEDAGWEAQHWSSIGKPNAPDQTIFEYAKSNGYVIFTHDLDFGTILAATNTDFPSVIQIRIQDVTPEHLSGYIISAIHQFEKHLDEGALITIDEKKSRARILPLRK</sequence>
<dbReference type="AlphaFoldDB" id="A0A5K8A3M0"/>
<evidence type="ECO:0000313" key="3">
    <source>
        <dbReference type="Proteomes" id="UP000422108"/>
    </source>
</evidence>
<organism evidence="2 3">
    <name type="scientific">Desulfosarcina ovata subsp. ovata</name>
    <dbReference type="NCBI Taxonomy" id="2752305"/>
    <lineage>
        <taxon>Bacteria</taxon>
        <taxon>Pseudomonadati</taxon>
        <taxon>Thermodesulfobacteriota</taxon>
        <taxon>Desulfobacteria</taxon>
        <taxon>Desulfobacterales</taxon>
        <taxon>Desulfosarcinaceae</taxon>
        <taxon>Desulfosarcina</taxon>
    </lineage>
</organism>
<dbReference type="Proteomes" id="UP000422108">
    <property type="component" value="Chromosome"/>
</dbReference>
<reference evidence="2 3" key="1">
    <citation type="submission" date="2019-11" db="EMBL/GenBank/DDBJ databases">
        <title>Comparative genomics of hydrocarbon-degrading Desulfosarcina strains.</title>
        <authorList>
            <person name="Watanabe M."/>
            <person name="Kojima H."/>
            <person name="Fukui M."/>
        </authorList>
    </citation>
    <scope>NUCLEOTIDE SEQUENCE [LARGE SCALE GENOMIC DNA]</scope>
    <source>
        <strain evidence="3">oXyS1</strain>
    </source>
</reference>
<dbReference type="Pfam" id="PF18480">
    <property type="entry name" value="DUF5615"/>
    <property type="match status" value="1"/>
</dbReference>
<dbReference type="RefSeq" id="WP_155308551.1">
    <property type="nucleotide sequence ID" value="NZ_AP021879.1"/>
</dbReference>